<evidence type="ECO:0000256" key="4">
    <source>
        <dbReference type="ARBA" id="ARBA00023163"/>
    </source>
</evidence>
<dbReference type="InterPro" id="IPR005119">
    <property type="entry name" value="LysR_subst-bd"/>
</dbReference>
<keyword evidence="3" id="KW-0238">DNA-binding</keyword>
<keyword evidence="4" id="KW-0804">Transcription</keyword>
<dbReference type="Gene3D" id="3.40.190.10">
    <property type="entry name" value="Periplasmic binding protein-like II"/>
    <property type="match status" value="2"/>
</dbReference>
<dbReference type="EMBL" id="FPBH01000036">
    <property type="protein sequence ID" value="SFU25444.1"/>
    <property type="molecule type" value="Genomic_DNA"/>
</dbReference>
<organism evidence="7 8">
    <name type="scientific">Paraburkholderia aspalathi</name>
    <dbReference type="NCBI Taxonomy" id="1324617"/>
    <lineage>
        <taxon>Bacteria</taxon>
        <taxon>Pseudomonadati</taxon>
        <taxon>Pseudomonadota</taxon>
        <taxon>Betaproteobacteria</taxon>
        <taxon>Burkholderiales</taxon>
        <taxon>Burkholderiaceae</taxon>
        <taxon>Paraburkholderia</taxon>
    </lineage>
</organism>
<dbReference type="PROSITE" id="PS50931">
    <property type="entry name" value="HTH_LYSR"/>
    <property type="match status" value="1"/>
</dbReference>
<dbReference type="AlphaFoldDB" id="A0A1I7ENE0"/>
<dbReference type="GO" id="GO:0003677">
    <property type="term" value="F:DNA binding"/>
    <property type="evidence" value="ECO:0007669"/>
    <property type="project" value="UniProtKB-KW"/>
</dbReference>
<sequence>MQTDPANSADPTASADSVSHEHDPLSFAETAGAPRVRDLDLNLLKAFHAVYIEKNVGRAALRLGITQPSVSHALARLRLVFRDALFVRTPGGVEATPRAQRLAISIDRVLEILQDMLDEGAQFRAATSRRVFRLHMSDFAEAAFLPTLMRELDTRAPGVVIETHQIDDSQFNVALESGRIDFALGHFPHASSHFHHSELLQERYVLLMARRVAEQFELREGYTLNANVPAGLHFIAVTSHPQSVELLERYGLTSRVRIAVPNFMVVPAILSRCDYALILPRTVARAFSTLGESAVFELEDALTWPVNAYWHRRFDTDPGHRWLRGVLMELFRIGAREPFDSWLSAPLDLNPEGVRSV</sequence>
<reference evidence="7 8" key="1">
    <citation type="submission" date="2016-10" db="EMBL/GenBank/DDBJ databases">
        <authorList>
            <person name="de Groot N.N."/>
        </authorList>
    </citation>
    <scope>NUCLEOTIDE SEQUENCE [LARGE SCALE GENOMIC DNA]</scope>
    <source>
        <strain evidence="7 8">LMG 27731</strain>
    </source>
</reference>
<evidence type="ECO:0000256" key="3">
    <source>
        <dbReference type="ARBA" id="ARBA00023125"/>
    </source>
</evidence>
<dbReference type="Gene3D" id="1.10.10.10">
    <property type="entry name" value="Winged helix-like DNA-binding domain superfamily/Winged helix DNA-binding domain"/>
    <property type="match status" value="1"/>
</dbReference>
<evidence type="ECO:0000256" key="5">
    <source>
        <dbReference type="SAM" id="MobiDB-lite"/>
    </source>
</evidence>
<evidence type="ECO:0000313" key="7">
    <source>
        <dbReference type="EMBL" id="SFU25444.1"/>
    </source>
</evidence>
<gene>
    <name evidence="7" type="ORF">SAMN05192563_103657</name>
</gene>
<comment type="similarity">
    <text evidence="1">Belongs to the LysR transcriptional regulatory family.</text>
</comment>
<evidence type="ECO:0000313" key="8">
    <source>
        <dbReference type="Proteomes" id="UP000198844"/>
    </source>
</evidence>
<feature type="region of interest" description="Disordered" evidence="5">
    <location>
        <begin position="1"/>
        <end position="29"/>
    </location>
</feature>
<dbReference type="PANTHER" id="PTHR30118">
    <property type="entry name" value="HTH-TYPE TRANSCRIPTIONAL REGULATOR LEUO-RELATED"/>
    <property type="match status" value="1"/>
</dbReference>
<dbReference type="Proteomes" id="UP000198844">
    <property type="component" value="Unassembled WGS sequence"/>
</dbReference>
<feature type="domain" description="HTH lysR-type" evidence="6">
    <location>
        <begin position="39"/>
        <end position="96"/>
    </location>
</feature>
<evidence type="ECO:0000256" key="2">
    <source>
        <dbReference type="ARBA" id="ARBA00023015"/>
    </source>
</evidence>
<dbReference type="InterPro" id="IPR050389">
    <property type="entry name" value="LysR-type_TF"/>
</dbReference>
<dbReference type="RefSeq" id="WP_093645139.1">
    <property type="nucleotide sequence ID" value="NZ_CAJNBA010000001.1"/>
</dbReference>
<dbReference type="Pfam" id="PF00126">
    <property type="entry name" value="HTH_1"/>
    <property type="match status" value="1"/>
</dbReference>
<keyword evidence="2" id="KW-0805">Transcription regulation</keyword>
<protein>
    <submittedName>
        <fullName evidence="7">Transcriptional regulator, LysR family</fullName>
    </submittedName>
</protein>
<dbReference type="SUPFAM" id="SSF46785">
    <property type="entry name" value="Winged helix' DNA-binding domain"/>
    <property type="match status" value="1"/>
</dbReference>
<feature type="compositionally biased region" description="Polar residues" evidence="5">
    <location>
        <begin position="1"/>
        <end position="17"/>
    </location>
</feature>
<dbReference type="InterPro" id="IPR000847">
    <property type="entry name" value="LysR_HTH_N"/>
</dbReference>
<name>A0A1I7ENE0_9BURK</name>
<dbReference type="InterPro" id="IPR036390">
    <property type="entry name" value="WH_DNA-bd_sf"/>
</dbReference>
<dbReference type="PANTHER" id="PTHR30118:SF15">
    <property type="entry name" value="TRANSCRIPTIONAL REGULATORY PROTEIN"/>
    <property type="match status" value="1"/>
</dbReference>
<dbReference type="GO" id="GO:0003700">
    <property type="term" value="F:DNA-binding transcription factor activity"/>
    <property type="evidence" value="ECO:0007669"/>
    <property type="project" value="InterPro"/>
</dbReference>
<dbReference type="OrthoDB" id="5495633at2"/>
<accession>A0A1I7ENE0</accession>
<dbReference type="Pfam" id="PF03466">
    <property type="entry name" value="LysR_substrate"/>
    <property type="match status" value="1"/>
</dbReference>
<proteinExistence type="inferred from homology"/>
<dbReference type="GeneID" id="77193916"/>
<dbReference type="SUPFAM" id="SSF53850">
    <property type="entry name" value="Periplasmic binding protein-like II"/>
    <property type="match status" value="1"/>
</dbReference>
<dbReference type="InterPro" id="IPR036388">
    <property type="entry name" value="WH-like_DNA-bd_sf"/>
</dbReference>
<evidence type="ECO:0000259" key="6">
    <source>
        <dbReference type="PROSITE" id="PS50931"/>
    </source>
</evidence>
<evidence type="ECO:0000256" key="1">
    <source>
        <dbReference type="ARBA" id="ARBA00009437"/>
    </source>
</evidence>